<reference evidence="1 2" key="1">
    <citation type="journal article" date="2018" name="Mol. Plant">
        <title>The genome of Artemisia annua provides insight into the evolution of Asteraceae family and artemisinin biosynthesis.</title>
        <authorList>
            <person name="Shen Q."/>
            <person name="Zhang L."/>
            <person name="Liao Z."/>
            <person name="Wang S."/>
            <person name="Yan T."/>
            <person name="Shi P."/>
            <person name="Liu M."/>
            <person name="Fu X."/>
            <person name="Pan Q."/>
            <person name="Wang Y."/>
            <person name="Lv Z."/>
            <person name="Lu X."/>
            <person name="Zhang F."/>
            <person name="Jiang W."/>
            <person name="Ma Y."/>
            <person name="Chen M."/>
            <person name="Hao X."/>
            <person name="Li L."/>
            <person name="Tang Y."/>
            <person name="Lv G."/>
            <person name="Zhou Y."/>
            <person name="Sun X."/>
            <person name="Brodelius P.E."/>
            <person name="Rose J.K.C."/>
            <person name="Tang K."/>
        </authorList>
    </citation>
    <scope>NUCLEOTIDE SEQUENCE [LARGE SCALE GENOMIC DNA]</scope>
    <source>
        <strain evidence="2">cv. Huhao1</strain>
        <tissue evidence="1">Leaf</tissue>
    </source>
</reference>
<sequence length="140" mass="15454">MMEMRSAISPIILSSVPDRWVWTLDGSRSFTVGFARTYIDKKLLISGGDPTRWCRVIPQKVNILAWRISLDKLPTRINLDARGFDVPSILGPTCREVSENPDVVIVSALEGLVPKFAAKEDAKGYIGGFVFFALVARVGS</sequence>
<dbReference type="Proteomes" id="UP000245207">
    <property type="component" value="Unassembled WGS sequence"/>
</dbReference>
<comment type="caution">
    <text evidence="1">The sequence shown here is derived from an EMBL/GenBank/DDBJ whole genome shotgun (WGS) entry which is preliminary data.</text>
</comment>
<name>A0A2U1K8Z5_ARTAN</name>
<accession>A0A2U1K8Z5</accession>
<gene>
    <name evidence="1" type="ORF">CTI12_AA631640</name>
</gene>
<evidence type="ECO:0000313" key="2">
    <source>
        <dbReference type="Proteomes" id="UP000245207"/>
    </source>
</evidence>
<keyword evidence="2" id="KW-1185">Reference proteome</keyword>
<evidence type="ECO:0000313" key="1">
    <source>
        <dbReference type="EMBL" id="PWA13668.1"/>
    </source>
</evidence>
<dbReference type="GO" id="GO:0003964">
    <property type="term" value="F:RNA-directed DNA polymerase activity"/>
    <property type="evidence" value="ECO:0007669"/>
    <property type="project" value="UniProtKB-KW"/>
</dbReference>
<dbReference type="EMBL" id="PKPP01036291">
    <property type="protein sequence ID" value="PWA13668.1"/>
    <property type="molecule type" value="Genomic_DNA"/>
</dbReference>
<proteinExistence type="predicted"/>
<organism evidence="1 2">
    <name type="scientific">Artemisia annua</name>
    <name type="common">Sweet wormwood</name>
    <dbReference type="NCBI Taxonomy" id="35608"/>
    <lineage>
        <taxon>Eukaryota</taxon>
        <taxon>Viridiplantae</taxon>
        <taxon>Streptophyta</taxon>
        <taxon>Embryophyta</taxon>
        <taxon>Tracheophyta</taxon>
        <taxon>Spermatophyta</taxon>
        <taxon>Magnoliopsida</taxon>
        <taxon>eudicotyledons</taxon>
        <taxon>Gunneridae</taxon>
        <taxon>Pentapetalae</taxon>
        <taxon>asterids</taxon>
        <taxon>campanulids</taxon>
        <taxon>Asterales</taxon>
        <taxon>Asteraceae</taxon>
        <taxon>Asteroideae</taxon>
        <taxon>Anthemideae</taxon>
        <taxon>Artemisiinae</taxon>
        <taxon>Artemisia</taxon>
    </lineage>
</organism>
<dbReference type="OrthoDB" id="1427601at2759"/>
<keyword evidence="1" id="KW-0695">RNA-directed DNA polymerase</keyword>
<dbReference type="AlphaFoldDB" id="A0A2U1K8Z5"/>
<protein>
    <submittedName>
        <fullName evidence="1">Reverse transcriptase zinc-binding domain-containing protein</fullName>
    </submittedName>
</protein>
<keyword evidence="1" id="KW-0548">Nucleotidyltransferase</keyword>
<keyword evidence="1" id="KW-0808">Transferase</keyword>